<dbReference type="InterPro" id="IPR031328">
    <property type="entry name" value="Ephrin"/>
</dbReference>
<proteinExistence type="inferred from homology"/>
<dbReference type="Proteomes" id="UP000838412">
    <property type="component" value="Chromosome 19"/>
</dbReference>
<accession>A0A8J9ZEL0</accession>
<evidence type="ECO:0000256" key="6">
    <source>
        <dbReference type="PROSITE-ProRule" id="PRU00884"/>
    </source>
</evidence>
<evidence type="ECO:0000256" key="9">
    <source>
        <dbReference type="SAM" id="SignalP"/>
    </source>
</evidence>
<keyword evidence="3 7" id="KW-0472">Membrane</keyword>
<feature type="chain" id="PRO_5035426375" evidence="9">
    <location>
        <begin position="17"/>
        <end position="238"/>
    </location>
</feature>
<dbReference type="InterPro" id="IPR001799">
    <property type="entry name" value="Ephrin_RBD"/>
</dbReference>
<evidence type="ECO:0000256" key="3">
    <source>
        <dbReference type="ARBA" id="ARBA00023136"/>
    </source>
</evidence>
<dbReference type="PANTHER" id="PTHR11304">
    <property type="entry name" value="EPHRIN"/>
    <property type="match status" value="1"/>
</dbReference>
<evidence type="ECO:0000256" key="8">
    <source>
        <dbReference type="SAM" id="MobiDB-lite"/>
    </source>
</evidence>
<dbReference type="PROSITE" id="PS51551">
    <property type="entry name" value="EPHRIN_RBD_2"/>
    <property type="match status" value="1"/>
</dbReference>
<keyword evidence="2 9" id="KW-0732">Signal</keyword>
<dbReference type="Pfam" id="PF00812">
    <property type="entry name" value="Ephrin"/>
    <property type="match status" value="1"/>
</dbReference>
<dbReference type="PRINTS" id="PR01347">
    <property type="entry name" value="EPHRIN"/>
</dbReference>
<keyword evidence="12" id="KW-1185">Reference proteome</keyword>
<dbReference type="OrthoDB" id="6250301at2759"/>
<sequence length="238" mass="26272">MFAVLLVVMLTGLGAAGSRLGAMLEPIYWNSSNHLLSGWGYSITVELDDKVDIVCPRVFNRSRQDPQYNTLYQVQEEGYVHCDASQGKMLLRCDKPFQDNRFTMLFQEFSPSPFGLEFKPGRDYFYISTSTSELGGLDNKVGGNCRNGMRLKITVNQQTNIIPPVENTSESSHYVVDLTPNSIPREDTPDPGGGGSSTQANNPDNELLRPPDANAGTRLRLDLTAAAIFTSVQLILCL</sequence>
<dbReference type="InterPro" id="IPR008972">
    <property type="entry name" value="Cupredoxin"/>
</dbReference>
<dbReference type="GO" id="GO:0005886">
    <property type="term" value="C:plasma membrane"/>
    <property type="evidence" value="ECO:0007669"/>
    <property type="project" value="TreeGrafter"/>
</dbReference>
<dbReference type="AlphaFoldDB" id="A0A8J9ZEL0"/>
<evidence type="ECO:0000256" key="4">
    <source>
        <dbReference type="ARBA" id="ARBA00023157"/>
    </source>
</evidence>
<dbReference type="GO" id="GO:0007411">
    <property type="term" value="P:axon guidance"/>
    <property type="evidence" value="ECO:0007669"/>
    <property type="project" value="TreeGrafter"/>
</dbReference>
<feature type="signal peptide" evidence="9">
    <location>
        <begin position="1"/>
        <end position="16"/>
    </location>
</feature>
<dbReference type="EMBL" id="OV696704">
    <property type="protein sequence ID" value="CAH1252271.1"/>
    <property type="molecule type" value="Genomic_DNA"/>
</dbReference>
<name>A0A8J9ZEL0_BRALA</name>
<comment type="similarity">
    <text evidence="6 7">Belongs to the ephrin family.</text>
</comment>
<evidence type="ECO:0000256" key="2">
    <source>
        <dbReference type="ARBA" id="ARBA00022729"/>
    </source>
</evidence>
<evidence type="ECO:0000313" key="12">
    <source>
        <dbReference type="Proteomes" id="UP000838412"/>
    </source>
</evidence>
<protein>
    <submittedName>
        <fullName evidence="11">EFNB2 protein</fullName>
    </submittedName>
</protein>
<comment type="subcellular location">
    <subcellularLocation>
        <location evidence="1">Membrane</location>
    </subcellularLocation>
</comment>
<organism evidence="11 12">
    <name type="scientific">Branchiostoma lanceolatum</name>
    <name type="common">Common lancelet</name>
    <name type="synonym">Amphioxus lanceolatum</name>
    <dbReference type="NCBI Taxonomy" id="7740"/>
    <lineage>
        <taxon>Eukaryota</taxon>
        <taxon>Metazoa</taxon>
        <taxon>Chordata</taxon>
        <taxon>Cephalochordata</taxon>
        <taxon>Leptocardii</taxon>
        <taxon>Amphioxiformes</taxon>
        <taxon>Branchiostomatidae</taxon>
        <taxon>Branchiostoma</taxon>
    </lineage>
</organism>
<keyword evidence="4" id="KW-1015">Disulfide bond</keyword>
<evidence type="ECO:0000259" key="10">
    <source>
        <dbReference type="PROSITE" id="PS51551"/>
    </source>
</evidence>
<comment type="caution">
    <text evidence="6">Lacks conserved residue(s) required for the propagation of feature annotation.</text>
</comment>
<reference evidence="11" key="1">
    <citation type="submission" date="2022-01" db="EMBL/GenBank/DDBJ databases">
        <authorList>
            <person name="Braso-Vives M."/>
        </authorList>
    </citation>
    <scope>NUCLEOTIDE SEQUENCE</scope>
</reference>
<gene>
    <name evidence="11" type="primary">EFNB2</name>
    <name evidence="11" type="ORF">BLAG_LOCUS12399</name>
</gene>
<evidence type="ECO:0000256" key="7">
    <source>
        <dbReference type="RuleBase" id="RU004375"/>
    </source>
</evidence>
<evidence type="ECO:0000256" key="1">
    <source>
        <dbReference type="ARBA" id="ARBA00004370"/>
    </source>
</evidence>
<dbReference type="PANTHER" id="PTHR11304:SF29">
    <property type="entry name" value="EPHRIN"/>
    <property type="match status" value="1"/>
</dbReference>
<keyword evidence="5" id="KW-0325">Glycoprotein</keyword>
<dbReference type="CDD" id="cd02675">
    <property type="entry name" value="Ephrin_ectodomain"/>
    <property type="match status" value="1"/>
</dbReference>
<evidence type="ECO:0000313" key="11">
    <source>
        <dbReference type="EMBL" id="CAH1252271.1"/>
    </source>
</evidence>
<dbReference type="Gene3D" id="2.60.40.420">
    <property type="entry name" value="Cupredoxins - blue copper proteins"/>
    <property type="match status" value="1"/>
</dbReference>
<feature type="domain" description="Ephrin RBD" evidence="10">
    <location>
        <begin position="22"/>
        <end position="155"/>
    </location>
</feature>
<dbReference type="GO" id="GO:0046875">
    <property type="term" value="F:ephrin receptor binding"/>
    <property type="evidence" value="ECO:0007669"/>
    <property type="project" value="TreeGrafter"/>
</dbReference>
<dbReference type="GO" id="GO:0048013">
    <property type="term" value="P:ephrin receptor signaling pathway"/>
    <property type="evidence" value="ECO:0007669"/>
    <property type="project" value="TreeGrafter"/>
</dbReference>
<dbReference type="SUPFAM" id="SSF49503">
    <property type="entry name" value="Cupredoxins"/>
    <property type="match status" value="1"/>
</dbReference>
<evidence type="ECO:0000256" key="5">
    <source>
        <dbReference type="ARBA" id="ARBA00023180"/>
    </source>
</evidence>
<feature type="region of interest" description="Disordered" evidence="8">
    <location>
        <begin position="164"/>
        <end position="213"/>
    </location>
</feature>